<organism evidence="9 10">
    <name type="scientific">Prevotella melaninogenica</name>
    <dbReference type="NCBI Taxonomy" id="28132"/>
    <lineage>
        <taxon>Bacteria</taxon>
        <taxon>Pseudomonadati</taxon>
        <taxon>Bacteroidota</taxon>
        <taxon>Bacteroidia</taxon>
        <taxon>Bacteroidales</taxon>
        <taxon>Prevotellaceae</taxon>
        <taxon>Prevotella</taxon>
    </lineage>
</organism>
<feature type="chain" id="PRO_5013191009" evidence="8">
    <location>
        <begin position="22"/>
        <end position="870"/>
    </location>
</feature>
<dbReference type="Proteomes" id="UP000267517">
    <property type="component" value="Chromosome II"/>
</dbReference>
<evidence type="ECO:0000256" key="4">
    <source>
        <dbReference type="ARBA" id="ARBA00022692"/>
    </source>
</evidence>
<sequence length="870" mass="98465">MIRHLLILLSFIGLLSINSMAQNSQGDSLTITGRVVDNKHQPMDGCILTIIQEKDSSILASSLTNEDGRYAISYPRTKDNLLLSLTGFNIKRQVKRITPTSQTVNFTTTYESITLKEVEIKARKLWGSRDTLNYLVSAYMKGQDRTIGDILKQLPGITLEGGMVKYQGVPINHFYIENMDMFAGKYSIATNGIKAEDVSTVQVMENHEHIKALQDQIPPESAAINLKLKKKAKGRWLKTVDLGIGFDSNGLLREVNAALMYFAQRQQHVFYYETDNNGSSVDWFKSYYGGSNIGASRLTSIIFPGSSPVGKSLRNNQHNICFSNLNKLSETAEIKYNITYRHDIQRQSSYSQTIYLLPDATTRMMTEDISARNTTNAATMQLHFENNSSKTYLKNTLDLAGNWSDDNGLALSNNARIQQHASNRNLGLNNHTEWIQRTTNGGGFKLKTTNFVQTNPQALAIEGGMQVRQDARLSNMGSYNSLTLIRNIRKHNWTIAPSAEFNIEYVGLKSLLNDTAVTMATSGDMGYLQMKSNLGANLQYVKNTFRLSFNLPLSLNYTKVDNEPIANETTKGKHTTLLFSPSFTMLWKATDNWTLSAGGSYGMFPTSWRSLFTAYLMSNYRTLNRYKMNLSENKSATIHGKIHYKNIPHQFFAYLSGAVSRSWSDMIYGTTIDQNAHTLLQAEYAPNHQSNFSMTANIRKEITWHDMSIGATADYSTNTSKILRQSVITDYQYNSFFVSANLAFNLIKNIRLTENCRWSISQSKSGNYTNMIRNFSNEAALSIAFIPDRLILNTNLQYTHNSGFTDKKDYTFMNLSITFKTKKKIQFVLNVDNVFNTKTFIYRSNSNLSESYTLYQLRPRSVMLTSHFAL</sequence>
<keyword evidence="4" id="KW-0812">Transmembrane</keyword>
<dbReference type="GO" id="GO:0009279">
    <property type="term" value="C:cell outer membrane"/>
    <property type="evidence" value="ECO:0007669"/>
    <property type="project" value="UniProtKB-SubCell"/>
</dbReference>
<dbReference type="AlphaFoldDB" id="A0A250KJX2"/>
<dbReference type="InterPro" id="IPR036942">
    <property type="entry name" value="Beta-barrel_TonB_sf"/>
</dbReference>
<comment type="subcellular location">
    <subcellularLocation>
        <location evidence="1">Cell outer membrane</location>
        <topology evidence="1">Multi-pass membrane protein</topology>
    </subcellularLocation>
</comment>
<keyword evidence="9" id="KW-0675">Receptor</keyword>
<dbReference type="InterPro" id="IPR008969">
    <property type="entry name" value="CarboxyPept-like_regulatory"/>
</dbReference>
<proteinExistence type="predicted"/>
<dbReference type="Gene3D" id="2.40.170.20">
    <property type="entry name" value="TonB-dependent receptor, beta-barrel domain"/>
    <property type="match status" value="1"/>
</dbReference>
<protein>
    <submittedName>
        <fullName evidence="9">TonB-dependent receptor</fullName>
    </submittedName>
</protein>
<dbReference type="GO" id="GO:0044718">
    <property type="term" value="P:siderophore transmembrane transport"/>
    <property type="evidence" value="ECO:0007669"/>
    <property type="project" value="TreeGrafter"/>
</dbReference>
<dbReference type="SUPFAM" id="SSF56935">
    <property type="entry name" value="Porins"/>
    <property type="match status" value="1"/>
</dbReference>
<evidence type="ECO:0000313" key="10">
    <source>
        <dbReference type="Proteomes" id="UP000267517"/>
    </source>
</evidence>
<keyword evidence="7" id="KW-0998">Cell outer membrane</keyword>
<keyword evidence="3" id="KW-1134">Transmembrane beta strand</keyword>
<evidence type="ECO:0000256" key="7">
    <source>
        <dbReference type="ARBA" id="ARBA00023237"/>
    </source>
</evidence>
<dbReference type="InterPro" id="IPR039426">
    <property type="entry name" value="TonB-dep_rcpt-like"/>
</dbReference>
<dbReference type="PANTHER" id="PTHR30069">
    <property type="entry name" value="TONB-DEPENDENT OUTER MEMBRANE RECEPTOR"/>
    <property type="match status" value="1"/>
</dbReference>
<evidence type="ECO:0000313" key="9">
    <source>
        <dbReference type="EMBL" id="BBA29961.1"/>
    </source>
</evidence>
<dbReference type="PANTHER" id="PTHR30069:SF29">
    <property type="entry name" value="HEMOGLOBIN AND HEMOGLOBIN-HAPTOGLOBIN-BINDING PROTEIN 1-RELATED"/>
    <property type="match status" value="1"/>
</dbReference>
<evidence type="ECO:0000256" key="8">
    <source>
        <dbReference type="SAM" id="SignalP"/>
    </source>
</evidence>
<evidence type="ECO:0000256" key="3">
    <source>
        <dbReference type="ARBA" id="ARBA00022452"/>
    </source>
</evidence>
<feature type="signal peptide" evidence="8">
    <location>
        <begin position="1"/>
        <end position="21"/>
    </location>
</feature>
<keyword evidence="6" id="KW-0472">Membrane</keyword>
<evidence type="ECO:0000256" key="1">
    <source>
        <dbReference type="ARBA" id="ARBA00004571"/>
    </source>
</evidence>
<dbReference type="GO" id="GO:0015344">
    <property type="term" value="F:siderophore uptake transmembrane transporter activity"/>
    <property type="evidence" value="ECO:0007669"/>
    <property type="project" value="TreeGrafter"/>
</dbReference>
<accession>A0A250KJX2</accession>
<keyword evidence="2" id="KW-0813">Transport</keyword>
<evidence type="ECO:0000256" key="2">
    <source>
        <dbReference type="ARBA" id="ARBA00022448"/>
    </source>
</evidence>
<evidence type="ECO:0000256" key="6">
    <source>
        <dbReference type="ARBA" id="ARBA00023136"/>
    </source>
</evidence>
<dbReference type="SUPFAM" id="SSF49464">
    <property type="entry name" value="Carboxypeptidase regulatory domain-like"/>
    <property type="match status" value="1"/>
</dbReference>
<name>A0A250KJX2_9BACT</name>
<reference evidence="9 10" key="1">
    <citation type="submission" date="2017-05" db="EMBL/GenBank/DDBJ databases">
        <title>whole genome sequence of Prevotella melaninogenica GAI 07411.</title>
        <authorList>
            <person name="Kondo Y."/>
            <person name="Hoshino T."/>
        </authorList>
    </citation>
    <scope>NUCLEOTIDE SEQUENCE [LARGE SCALE GENOMIC DNA]</scope>
    <source>
        <strain evidence="9 10">GAI 07411</strain>
    </source>
</reference>
<evidence type="ECO:0000256" key="5">
    <source>
        <dbReference type="ARBA" id="ARBA00022729"/>
    </source>
</evidence>
<gene>
    <name evidence="9" type="ORF">PMEL_200488</name>
</gene>
<dbReference type="EMBL" id="AP018050">
    <property type="protein sequence ID" value="BBA29961.1"/>
    <property type="molecule type" value="Genomic_DNA"/>
</dbReference>
<keyword evidence="5 8" id="KW-0732">Signal</keyword>